<evidence type="ECO:0000256" key="7">
    <source>
        <dbReference type="ARBA" id="ARBA00022723"/>
    </source>
</evidence>
<dbReference type="OrthoDB" id="7848332at2759"/>
<dbReference type="Gene3D" id="3.40.50.150">
    <property type="entry name" value="Vaccinia Virus protein VP39"/>
    <property type="match status" value="1"/>
</dbReference>
<dbReference type="Pfam" id="PF22528">
    <property type="entry name" value="PRMT_C"/>
    <property type="match status" value="2"/>
</dbReference>
<evidence type="ECO:0000313" key="16">
    <source>
        <dbReference type="EMBL" id="OCF35227.1"/>
    </source>
</evidence>
<evidence type="ECO:0000259" key="14">
    <source>
        <dbReference type="Pfam" id="PF21137"/>
    </source>
</evidence>
<evidence type="ECO:0000259" key="15">
    <source>
        <dbReference type="Pfam" id="PF22528"/>
    </source>
</evidence>
<evidence type="ECO:0000256" key="12">
    <source>
        <dbReference type="PROSITE-ProRule" id="PRU01015"/>
    </source>
</evidence>
<name>A0A1B9GW08_9TREE</name>
<keyword evidence="9" id="KW-0862">Zinc</keyword>
<dbReference type="Gene3D" id="2.70.160.11">
    <property type="entry name" value="Hnrnp arginine n-methyltransferase1"/>
    <property type="match status" value="1"/>
</dbReference>
<dbReference type="PANTHER" id="PTHR11006:SF53">
    <property type="entry name" value="PROTEIN ARGININE N-METHYLTRANSFERASE 3"/>
    <property type="match status" value="1"/>
</dbReference>
<dbReference type="GO" id="GO:0035242">
    <property type="term" value="F:protein-arginine omega-N asymmetric methyltransferase activity"/>
    <property type="evidence" value="ECO:0007669"/>
    <property type="project" value="UniProtKB-EC"/>
</dbReference>
<dbReference type="GO" id="GO:0032259">
    <property type="term" value="P:methylation"/>
    <property type="evidence" value="ECO:0007669"/>
    <property type="project" value="UniProtKB-KW"/>
</dbReference>
<dbReference type="STRING" id="1296120.A0A1B9GW08"/>
<feature type="domain" description="Protein arginine N-methyltransferase 3-like C2H2 zinc finger" evidence="14">
    <location>
        <begin position="75"/>
        <end position="120"/>
    </location>
</feature>
<evidence type="ECO:0000256" key="6">
    <source>
        <dbReference type="ARBA" id="ARBA00022691"/>
    </source>
</evidence>
<gene>
    <name evidence="16" type="ORF">I316_03270</name>
</gene>
<dbReference type="Pfam" id="PF06325">
    <property type="entry name" value="PrmA"/>
    <property type="match status" value="1"/>
</dbReference>
<comment type="catalytic activity">
    <reaction evidence="11">
        <text>L-arginyl-[protein] + S-adenosyl-L-methionine = N(omega)-methyl-L-arginyl-[protein] + S-adenosyl-L-homocysteine + H(+)</text>
        <dbReference type="Rhea" id="RHEA:48100"/>
        <dbReference type="Rhea" id="RHEA-COMP:10532"/>
        <dbReference type="Rhea" id="RHEA-COMP:11990"/>
        <dbReference type="ChEBI" id="CHEBI:15378"/>
        <dbReference type="ChEBI" id="CHEBI:29965"/>
        <dbReference type="ChEBI" id="CHEBI:57856"/>
        <dbReference type="ChEBI" id="CHEBI:59789"/>
        <dbReference type="ChEBI" id="CHEBI:65280"/>
    </reaction>
    <physiologicalReaction direction="left-to-right" evidence="11">
        <dbReference type="Rhea" id="RHEA:48101"/>
    </physiologicalReaction>
</comment>
<sequence length="607" mass="67012">MSYRVVAPPVADDRSDCSSASSSSGDEDDRVSDWASSLGEARQTKSLFDETVLPTPEAALEHDANIWDFRLSETCEKLGLEMFGRIRLINLIRNAGLTKDQIEALNPSDALFKDDNLLIPVIPDDPLLQYDFDDSWSDDDEFDRPPISAAGPSQTQASGSTSAADSNTSPEAQKLAALEAELGEAREKLEAMRVITSRIIAARNNGDEAQPEISASLKYGSKGKGKAVERDDDTHYFHSYEENDIHEIMLKDTVRTVSYARFILSNPNVFKNAVVMDVGCGTGILSMLAAKAGAKHVYAIEASRLAVKARENINKNGFSDKITVIQGKVEDIELPVKTVDVIVSEWMGYMLLYESMLDSVLVARDRFLAPSGLMAPSQTRLVLSAITGDRVWKERVAFWPSVYGFDLSVMQGPCFGEGLTEVVDKEEVVTTEAIVRDINSHSATIKSLDFHSAFTLEANSNSNSSGPTTIRAFLTHFDTFFSPHSGAEKSHVPPSEDVEILPFGDDEYERPVQPLEQSNDNGVQVSFTTGPRGKYTHWKQVVFLLREPITLQNNGDKIQGRFFCRKSEDNSRELDVEIHFRVVAASSSDSESGTRGETYSVQAYKVR</sequence>
<feature type="compositionally biased region" description="Polar residues" evidence="13">
    <location>
        <begin position="587"/>
        <end position="601"/>
    </location>
</feature>
<dbReference type="GO" id="GO:0008270">
    <property type="term" value="F:zinc ion binding"/>
    <property type="evidence" value="ECO:0007669"/>
    <property type="project" value="UniProtKB-KW"/>
</dbReference>
<dbReference type="EMBL" id="KI669500">
    <property type="protein sequence ID" value="OCF35227.1"/>
    <property type="molecule type" value="Genomic_DNA"/>
</dbReference>
<evidence type="ECO:0000256" key="5">
    <source>
        <dbReference type="ARBA" id="ARBA00022679"/>
    </source>
</evidence>
<dbReference type="Proteomes" id="UP000092666">
    <property type="component" value="Unassembled WGS sequence"/>
</dbReference>
<evidence type="ECO:0000256" key="10">
    <source>
        <dbReference type="ARBA" id="ARBA00047384"/>
    </source>
</evidence>
<reference evidence="16 17" key="1">
    <citation type="submission" date="2013-07" db="EMBL/GenBank/DDBJ databases">
        <title>The Genome Sequence of Cryptococcus heveanensis BCC8398.</title>
        <authorList>
            <consortium name="The Broad Institute Genome Sequencing Platform"/>
            <person name="Cuomo C."/>
            <person name="Litvintseva A."/>
            <person name="Chen Y."/>
            <person name="Heitman J."/>
            <person name="Sun S."/>
            <person name="Springer D."/>
            <person name="Dromer F."/>
            <person name="Young S.K."/>
            <person name="Zeng Q."/>
            <person name="Gargeya S."/>
            <person name="Fitzgerald M."/>
            <person name="Abouelleil A."/>
            <person name="Alvarado L."/>
            <person name="Berlin A.M."/>
            <person name="Chapman S.B."/>
            <person name="Dewar J."/>
            <person name="Goldberg J."/>
            <person name="Griggs A."/>
            <person name="Gujja S."/>
            <person name="Hansen M."/>
            <person name="Howarth C."/>
            <person name="Imamovic A."/>
            <person name="Larimer J."/>
            <person name="McCowan C."/>
            <person name="Murphy C."/>
            <person name="Pearson M."/>
            <person name="Priest M."/>
            <person name="Roberts A."/>
            <person name="Saif S."/>
            <person name="Shea T."/>
            <person name="Sykes S."/>
            <person name="Wortman J."/>
            <person name="Nusbaum C."/>
            <person name="Birren B."/>
        </authorList>
    </citation>
    <scope>NUCLEOTIDE SEQUENCE [LARGE SCALE GENOMIC DNA]</scope>
    <source>
        <strain evidence="16 17">BCC8398</strain>
    </source>
</reference>
<dbReference type="GO" id="GO:0005634">
    <property type="term" value="C:nucleus"/>
    <property type="evidence" value="ECO:0007669"/>
    <property type="project" value="TreeGrafter"/>
</dbReference>
<proteinExistence type="predicted"/>
<dbReference type="CDD" id="cd02440">
    <property type="entry name" value="AdoMet_MTases"/>
    <property type="match status" value="1"/>
</dbReference>
<dbReference type="FunFam" id="3.40.50.150:FF:000003">
    <property type="entry name" value="Blast:Protein arginine N-methyltransferase 1"/>
    <property type="match status" value="1"/>
</dbReference>
<evidence type="ECO:0000256" key="2">
    <source>
        <dbReference type="ARBA" id="ARBA00011925"/>
    </source>
</evidence>
<evidence type="ECO:0000256" key="9">
    <source>
        <dbReference type="ARBA" id="ARBA00022833"/>
    </source>
</evidence>
<evidence type="ECO:0000313" key="17">
    <source>
        <dbReference type="Proteomes" id="UP000092666"/>
    </source>
</evidence>
<comment type="subcellular location">
    <subcellularLocation>
        <location evidence="1">Cytoplasm</location>
        <location evidence="1">Cytosol</location>
    </subcellularLocation>
</comment>
<dbReference type="SUPFAM" id="SSF53335">
    <property type="entry name" value="S-adenosyl-L-methionine-dependent methyltransferases"/>
    <property type="match status" value="1"/>
</dbReference>
<keyword evidence="3" id="KW-0963">Cytoplasm</keyword>
<evidence type="ECO:0000256" key="11">
    <source>
        <dbReference type="ARBA" id="ARBA00049303"/>
    </source>
</evidence>
<keyword evidence="17" id="KW-1185">Reference proteome</keyword>
<keyword evidence="7" id="KW-0479">Metal-binding</keyword>
<dbReference type="InterPro" id="IPR029063">
    <property type="entry name" value="SAM-dependent_MTases_sf"/>
</dbReference>
<evidence type="ECO:0000256" key="8">
    <source>
        <dbReference type="ARBA" id="ARBA00022771"/>
    </source>
</evidence>
<dbReference type="InterPro" id="IPR025799">
    <property type="entry name" value="Arg_MeTrfase"/>
</dbReference>
<dbReference type="InterPro" id="IPR055135">
    <property type="entry name" value="PRMT_dom"/>
</dbReference>
<accession>A0A1B9GW08</accession>
<feature type="compositionally biased region" description="Acidic residues" evidence="13">
    <location>
        <begin position="133"/>
        <end position="142"/>
    </location>
</feature>
<comment type="catalytic activity">
    <reaction evidence="10">
        <text>L-arginyl-[protein] + 2 S-adenosyl-L-methionine = N(omega),N(omega)-dimethyl-L-arginyl-[protein] + 2 S-adenosyl-L-homocysteine + 2 H(+)</text>
        <dbReference type="Rhea" id="RHEA:48096"/>
        <dbReference type="Rhea" id="RHEA-COMP:10532"/>
        <dbReference type="Rhea" id="RHEA-COMP:11991"/>
        <dbReference type="ChEBI" id="CHEBI:15378"/>
        <dbReference type="ChEBI" id="CHEBI:29965"/>
        <dbReference type="ChEBI" id="CHEBI:57856"/>
        <dbReference type="ChEBI" id="CHEBI:59789"/>
        <dbReference type="ChEBI" id="CHEBI:61897"/>
        <dbReference type="EC" id="2.1.1.319"/>
    </reaction>
    <physiologicalReaction direction="left-to-right" evidence="10">
        <dbReference type="Rhea" id="RHEA:48097"/>
    </physiologicalReaction>
</comment>
<dbReference type="GO" id="GO:0005829">
    <property type="term" value="C:cytosol"/>
    <property type="evidence" value="ECO:0007669"/>
    <property type="project" value="UniProtKB-SubCell"/>
</dbReference>
<organism evidence="16 17">
    <name type="scientific">Kwoniella heveanensis BCC8398</name>
    <dbReference type="NCBI Taxonomy" id="1296120"/>
    <lineage>
        <taxon>Eukaryota</taxon>
        <taxon>Fungi</taxon>
        <taxon>Dikarya</taxon>
        <taxon>Basidiomycota</taxon>
        <taxon>Agaricomycotina</taxon>
        <taxon>Tremellomycetes</taxon>
        <taxon>Tremellales</taxon>
        <taxon>Cryptococcaceae</taxon>
        <taxon>Kwoniella</taxon>
    </lineage>
</organism>
<dbReference type="EC" id="2.1.1.319" evidence="2"/>
<feature type="domain" description="Protein arginine N-methyltransferase" evidence="15">
    <location>
        <begin position="524"/>
        <end position="582"/>
    </location>
</feature>
<feature type="region of interest" description="Disordered" evidence="13">
    <location>
        <begin position="1"/>
        <end position="36"/>
    </location>
</feature>
<keyword evidence="5 12" id="KW-0808">Transferase</keyword>
<keyword evidence="6 12" id="KW-0949">S-adenosyl-L-methionine</keyword>
<dbReference type="InterPro" id="IPR036236">
    <property type="entry name" value="Znf_C2H2_sf"/>
</dbReference>
<evidence type="ECO:0000256" key="4">
    <source>
        <dbReference type="ARBA" id="ARBA00022603"/>
    </source>
</evidence>
<dbReference type="SUPFAM" id="SSF57667">
    <property type="entry name" value="beta-beta-alpha zinc fingers"/>
    <property type="match status" value="1"/>
</dbReference>
<reference evidence="17" key="2">
    <citation type="submission" date="2013-12" db="EMBL/GenBank/DDBJ databases">
        <title>Evolution of pathogenesis and genome organization in the Tremellales.</title>
        <authorList>
            <person name="Cuomo C."/>
            <person name="Litvintseva A."/>
            <person name="Heitman J."/>
            <person name="Chen Y."/>
            <person name="Sun S."/>
            <person name="Springer D."/>
            <person name="Dromer F."/>
            <person name="Young S."/>
            <person name="Zeng Q."/>
            <person name="Chapman S."/>
            <person name="Gujja S."/>
            <person name="Saif S."/>
            <person name="Birren B."/>
        </authorList>
    </citation>
    <scope>NUCLEOTIDE SEQUENCE [LARGE SCALE GENOMIC DNA]</scope>
    <source>
        <strain evidence="17">BCC8398</strain>
    </source>
</reference>
<feature type="domain" description="Protein arginine N-methyltransferase" evidence="15">
    <location>
        <begin position="383"/>
        <end position="484"/>
    </location>
</feature>
<feature type="compositionally biased region" description="Low complexity" evidence="13">
    <location>
        <begin position="153"/>
        <end position="172"/>
    </location>
</feature>
<evidence type="ECO:0000256" key="1">
    <source>
        <dbReference type="ARBA" id="ARBA00004514"/>
    </source>
</evidence>
<dbReference type="Pfam" id="PF21137">
    <property type="entry name" value="ANM3_C2H2_Zf"/>
    <property type="match status" value="1"/>
</dbReference>
<keyword evidence="8" id="KW-0863">Zinc-finger</keyword>
<keyword evidence="4 12" id="KW-0489">Methyltransferase</keyword>
<feature type="region of interest" description="Disordered" evidence="13">
    <location>
        <begin position="133"/>
        <end position="172"/>
    </location>
</feature>
<dbReference type="PANTHER" id="PTHR11006">
    <property type="entry name" value="PROTEIN ARGININE N-METHYLTRANSFERASE"/>
    <property type="match status" value="1"/>
</dbReference>
<evidence type="ECO:0000256" key="3">
    <source>
        <dbReference type="ARBA" id="ARBA00022490"/>
    </source>
</evidence>
<dbReference type="InterPro" id="IPR049482">
    <property type="entry name" value="ANM3-like_C2H2_Zf"/>
</dbReference>
<feature type="region of interest" description="Disordered" evidence="13">
    <location>
        <begin position="587"/>
        <end position="607"/>
    </location>
</feature>
<dbReference type="PROSITE" id="PS51678">
    <property type="entry name" value="SAM_MT_PRMT"/>
    <property type="match status" value="1"/>
</dbReference>
<evidence type="ECO:0000256" key="13">
    <source>
        <dbReference type="SAM" id="MobiDB-lite"/>
    </source>
</evidence>
<dbReference type="AlphaFoldDB" id="A0A1B9GW08"/>
<protein>
    <recommendedName>
        <fullName evidence="2">type I protein arginine methyltransferase</fullName>
        <ecNumber evidence="2">2.1.1.319</ecNumber>
    </recommendedName>
</protein>
<dbReference type="GO" id="GO:0042054">
    <property type="term" value="F:histone methyltransferase activity"/>
    <property type="evidence" value="ECO:0007669"/>
    <property type="project" value="TreeGrafter"/>
</dbReference>